<keyword evidence="8 10" id="KW-0131">Cell cycle</keyword>
<dbReference type="GO" id="GO:0008360">
    <property type="term" value="P:regulation of cell shape"/>
    <property type="evidence" value="ECO:0007669"/>
    <property type="project" value="UniProtKB-KW"/>
</dbReference>
<dbReference type="InterPro" id="IPR035911">
    <property type="entry name" value="MurE/MurF_N"/>
</dbReference>
<keyword evidence="2 10" id="KW-0436">Ligase</keyword>
<accession>A0AAV3TYG2</accession>
<dbReference type="GO" id="GO:0051301">
    <property type="term" value="P:cell division"/>
    <property type="evidence" value="ECO:0007669"/>
    <property type="project" value="UniProtKB-KW"/>
</dbReference>
<evidence type="ECO:0000256" key="7">
    <source>
        <dbReference type="ARBA" id="ARBA00022984"/>
    </source>
</evidence>
<dbReference type="NCBIfam" id="TIGR01143">
    <property type="entry name" value="murF"/>
    <property type="match status" value="1"/>
</dbReference>
<feature type="domain" description="Mur ligase N-terminal catalytic" evidence="12">
    <location>
        <begin position="23"/>
        <end position="92"/>
    </location>
</feature>
<dbReference type="InterPro" id="IPR051046">
    <property type="entry name" value="MurCDEF_CellWall_CoF430Synth"/>
</dbReference>
<dbReference type="EC" id="6.3.2.10" evidence="10 11"/>
<dbReference type="RefSeq" id="WP_345417389.1">
    <property type="nucleotide sequence ID" value="NZ_AP031496.1"/>
</dbReference>
<dbReference type="GO" id="GO:0009252">
    <property type="term" value="P:peptidoglycan biosynthetic process"/>
    <property type="evidence" value="ECO:0007669"/>
    <property type="project" value="UniProtKB-UniRule"/>
</dbReference>
<evidence type="ECO:0000313" key="15">
    <source>
        <dbReference type="EMBL" id="GAA4933644.1"/>
    </source>
</evidence>
<protein>
    <recommendedName>
        <fullName evidence="10 11">UDP-N-acetylmuramoyl-tripeptide--D-alanyl-D-alanine ligase</fullName>
        <ecNumber evidence="10 11">6.3.2.10</ecNumber>
    </recommendedName>
    <alternativeName>
        <fullName evidence="10">D-alanyl-D-alanine-adding enzyme</fullName>
    </alternativeName>
</protein>
<dbReference type="Pfam" id="PF02875">
    <property type="entry name" value="Mur_ligase_C"/>
    <property type="match status" value="1"/>
</dbReference>
<reference evidence="16" key="1">
    <citation type="journal article" date="2019" name="Int. J. Syst. Evol. Microbiol.">
        <title>The Global Catalogue of Microorganisms (GCM) 10K type strain sequencing project: providing services to taxonomists for standard genome sequencing and annotation.</title>
        <authorList>
            <consortium name="The Broad Institute Genomics Platform"/>
            <consortium name="The Broad Institute Genome Sequencing Center for Infectious Disease"/>
            <person name="Wu L."/>
            <person name="Ma J."/>
        </authorList>
    </citation>
    <scope>NUCLEOTIDE SEQUENCE [LARGE SCALE GENOMIC DNA]</scope>
    <source>
        <strain evidence="16">JCM 19134</strain>
    </source>
</reference>
<dbReference type="InterPro" id="IPR013221">
    <property type="entry name" value="Mur_ligase_cen"/>
</dbReference>
<evidence type="ECO:0000259" key="12">
    <source>
        <dbReference type="Pfam" id="PF01225"/>
    </source>
</evidence>
<evidence type="ECO:0000256" key="11">
    <source>
        <dbReference type="RuleBase" id="RU004136"/>
    </source>
</evidence>
<sequence>MMPMTLQQIAECTDGRLVGEDLTISSISTDTRTIESGSLFLALTGKNFDGNKFASDAVAKGAVAVLVSEEQQDLAASQVVVTDTTEALGKLATWYRRRWGNAMVAITGSCGKTTVKGMVASILSQLNTTWATQGNLNNHIGVPKTLLSLMPEHHFAVVEMGASGLGEIEYLTNMAEPQVALVNNVVPAHLEGFGSVDAIAKTKGEIYSGLTDDGTAIINLDDQYAGQWLQSIGERNWIGFSVADHQADVSASDVQIDNLGRAQFQLCTHAGRIEIQLNVLGRANVANALAAACCAIPLGVELNDIKQGLEQFNAVNGRLNVGRAKNGARLIDDSYNANPGSVKAAIDVLAELQGRRILVLGDMGELADEAEAAHREVGRYAKNEDVDQLLTVGPLSNFAVQEFGEGAHNFASREALIAALEPQLSIDAAVLVKGSRSAGMEQVVQAISAQGENI</sequence>
<keyword evidence="1 10" id="KW-0963">Cytoplasm</keyword>
<dbReference type="SUPFAM" id="SSF53623">
    <property type="entry name" value="MurD-like peptide ligases, catalytic domain"/>
    <property type="match status" value="1"/>
</dbReference>
<dbReference type="InterPro" id="IPR005863">
    <property type="entry name" value="UDP-N-AcMur_synth"/>
</dbReference>
<comment type="function">
    <text evidence="10 11">Involved in cell wall formation. Catalyzes the final step in the synthesis of UDP-N-acetylmuramoyl-pentapeptide, the precursor of murein.</text>
</comment>
<evidence type="ECO:0000256" key="9">
    <source>
        <dbReference type="ARBA" id="ARBA00023316"/>
    </source>
</evidence>
<comment type="caution">
    <text evidence="15">The sequence shown here is derived from an EMBL/GenBank/DDBJ whole genome shotgun (WGS) entry which is preliminary data.</text>
</comment>
<dbReference type="GO" id="GO:0047480">
    <property type="term" value="F:UDP-N-acetylmuramoyl-tripeptide-D-alanyl-D-alanine ligase activity"/>
    <property type="evidence" value="ECO:0007669"/>
    <property type="project" value="UniProtKB-UniRule"/>
</dbReference>
<dbReference type="Gene3D" id="3.40.1390.10">
    <property type="entry name" value="MurE/MurF, N-terminal domain"/>
    <property type="match status" value="1"/>
</dbReference>
<dbReference type="InterPro" id="IPR036615">
    <property type="entry name" value="Mur_ligase_C_dom_sf"/>
</dbReference>
<evidence type="ECO:0000256" key="2">
    <source>
        <dbReference type="ARBA" id="ARBA00022598"/>
    </source>
</evidence>
<evidence type="ECO:0000259" key="13">
    <source>
        <dbReference type="Pfam" id="PF02875"/>
    </source>
</evidence>
<evidence type="ECO:0000256" key="6">
    <source>
        <dbReference type="ARBA" id="ARBA00022960"/>
    </source>
</evidence>
<dbReference type="Proteomes" id="UP001409585">
    <property type="component" value="Unassembled WGS sequence"/>
</dbReference>
<feature type="domain" description="Mur ligase central" evidence="14">
    <location>
        <begin position="106"/>
        <end position="295"/>
    </location>
</feature>
<dbReference type="InterPro" id="IPR000713">
    <property type="entry name" value="Mur_ligase_N"/>
</dbReference>
<keyword evidence="3 10" id="KW-0132">Cell division</keyword>
<dbReference type="EMBL" id="BAABLX010000007">
    <property type="protein sequence ID" value="GAA4933644.1"/>
    <property type="molecule type" value="Genomic_DNA"/>
</dbReference>
<comment type="subcellular location">
    <subcellularLocation>
        <location evidence="10 11">Cytoplasm</location>
    </subcellularLocation>
</comment>
<gene>
    <name evidence="10" type="primary">murF</name>
    <name evidence="15" type="ORF">GCM10025791_07920</name>
</gene>
<feature type="binding site" evidence="10">
    <location>
        <begin position="108"/>
        <end position="114"/>
    </location>
    <ligand>
        <name>ATP</name>
        <dbReference type="ChEBI" id="CHEBI:30616"/>
    </ligand>
</feature>
<evidence type="ECO:0000256" key="8">
    <source>
        <dbReference type="ARBA" id="ARBA00023306"/>
    </source>
</evidence>
<comment type="pathway">
    <text evidence="10 11">Cell wall biogenesis; peptidoglycan biosynthesis.</text>
</comment>
<evidence type="ECO:0000256" key="3">
    <source>
        <dbReference type="ARBA" id="ARBA00022618"/>
    </source>
</evidence>
<evidence type="ECO:0000256" key="1">
    <source>
        <dbReference type="ARBA" id="ARBA00022490"/>
    </source>
</evidence>
<keyword evidence="9 10" id="KW-0961">Cell wall biogenesis/degradation</keyword>
<evidence type="ECO:0000313" key="16">
    <source>
        <dbReference type="Proteomes" id="UP001409585"/>
    </source>
</evidence>
<dbReference type="Gene3D" id="3.40.1190.10">
    <property type="entry name" value="Mur-like, catalytic domain"/>
    <property type="match status" value="1"/>
</dbReference>
<dbReference type="PANTHER" id="PTHR43024:SF1">
    <property type="entry name" value="UDP-N-ACETYLMURAMOYL-TRIPEPTIDE--D-ALANYL-D-ALANINE LIGASE"/>
    <property type="match status" value="1"/>
</dbReference>
<dbReference type="PANTHER" id="PTHR43024">
    <property type="entry name" value="UDP-N-ACETYLMURAMOYL-TRIPEPTIDE--D-ALANYL-D-ALANINE LIGASE"/>
    <property type="match status" value="1"/>
</dbReference>
<dbReference type="Gene3D" id="3.90.190.20">
    <property type="entry name" value="Mur ligase, C-terminal domain"/>
    <property type="match status" value="1"/>
</dbReference>
<keyword evidence="7 10" id="KW-0573">Peptidoglycan synthesis</keyword>
<comment type="similarity">
    <text evidence="10">Belongs to the MurCDEF family. MurF subfamily.</text>
</comment>
<dbReference type="Pfam" id="PF08245">
    <property type="entry name" value="Mur_ligase_M"/>
    <property type="match status" value="1"/>
</dbReference>
<keyword evidence="16" id="KW-1185">Reference proteome</keyword>
<dbReference type="Pfam" id="PF01225">
    <property type="entry name" value="Mur_ligase"/>
    <property type="match status" value="1"/>
</dbReference>
<evidence type="ECO:0000256" key="5">
    <source>
        <dbReference type="ARBA" id="ARBA00022840"/>
    </source>
</evidence>
<dbReference type="SUPFAM" id="SSF63418">
    <property type="entry name" value="MurE/MurF N-terminal domain"/>
    <property type="match status" value="1"/>
</dbReference>
<dbReference type="SUPFAM" id="SSF53244">
    <property type="entry name" value="MurD-like peptide ligases, peptide-binding domain"/>
    <property type="match status" value="1"/>
</dbReference>
<keyword evidence="6 10" id="KW-0133">Cell shape</keyword>
<comment type="catalytic activity">
    <reaction evidence="10 11">
        <text>D-alanyl-D-alanine + UDP-N-acetyl-alpha-D-muramoyl-L-alanyl-gamma-D-glutamyl-meso-2,6-diaminopimelate + ATP = UDP-N-acetyl-alpha-D-muramoyl-L-alanyl-gamma-D-glutamyl-meso-2,6-diaminopimeloyl-D-alanyl-D-alanine + ADP + phosphate + H(+)</text>
        <dbReference type="Rhea" id="RHEA:28374"/>
        <dbReference type="ChEBI" id="CHEBI:15378"/>
        <dbReference type="ChEBI" id="CHEBI:30616"/>
        <dbReference type="ChEBI" id="CHEBI:43474"/>
        <dbReference type="ChEBI" id="CHEBI:57822"/>
        <dbReference type="ChEBI" id="CHEBI:61386"/>
        <dbReference type="ChEBI" id="CHEBI:83905"/>
        <dbReference type="ChEBI" id="CHEBI:456216"/>
        <dbReference type="EC" id="6.3.2.10"/>
    </reaction>
</comment>
<dbReference type="AlphaFoldDB" id="A0AAV3TYG2"/>
<dbReference type="GO" id="GO:0071555">
    <property type="term" value="P:cell wall organization"/>
    <property type="evidence" value="ECO:0007669"/>
    <property type="project" value="UniProtKB-KW"/>
</dbReference>
<organism evidence="15 16">
    <name type="scientific">Halioxenophilus aromaticivorans</name>
    <dbReference type="NCBI Taxonomy" id="1306992"/>
    <lineage>
        <taxon>Bacteria</taxon>
        <taxon>Pseudomonadati</taxon>
        <taxon>Pseudomonadota</taxon>
        <taxon>Gammaproteobacteria</taxon>
        <taxon>Alteromonadales</taxon>
        <taxon>Alteromonadaceae</taxon>
        <taxon>Halioxenophilus</taxon>
    </lineage>
</organism>
<dbReference type="GO" id="GO:0005737">
    <property type="term" value="C:cytoplasm"/>
    <property type="evidence" value="ECO:0007669"/>
    <property type="project" value="UniProtKB-SubCell"/>
</dbReference>
<keyword evidence="5 10" id="KW-0067">ATP-binding</keyword>
<dbReference type="HAMAP" id="MF_02019">
    <property type="entry name" value="MurF"/>
    <property type="match status" value="1"/>
</dbReference>
<name>A0AAV3TYG2_9ALTE</name>
<dbReference type="InterPro" id="IPR004101">
    <property type="entry name" value="Mur_ligase_C"/>
</dbReference>
<dbReference type="InterPro" id="IPR036565">
    <property type="entry name" value="Mur-like_cat_sf"/>
</dbReference>
<proteinExistence type="inferred from homology"/>
<evidence type="ECO:0000256" key="4">
    <source>
        <dbReference type="ARBA" id="ARBA00022741"/>
    </source>
</evidence>
<evidence type="ECO:0000259" key="14">
    <source>
        <dbReference type="Pfam" id="PF08245"/>
    </source>
</evidence>
<keyword evidence="4 10" id="KW-0547">Nucleotide-binding</keyword>
<dbReference type="GO" id="GO:0005524">
    <property type="term" value="F:ATP binding"/>
    <property type="evidence" value="ECO:0007669"/>
    <property type="project" value="UniProtKB-UniRule"/>
</dbReference>
<evidence type="ECO:0000256" key="10">
    <source>
        <dbReference type="HAMAP-Rule" id="MF_02019"/>
    </source>
</evidence>
<feature type="domain" description="Mur ligase C-terminal" evidence="13">
    <location>
        <begin position="317"/>
        <end position="436"/>
    </location>
</feature>